<comment type="subcellular location">
    <subcellularLocation>
        <location evidence="2">Cell membrane</location>
        <topology evidence="2">Single-pass type II membrane protein</topology>
    </subcellularLocation>
    <subcellularLocation>
        <location evidence="7">Membrane</location>
        <topology evidence="7">Single-pass type II membrane protein</topology>
    </subcellularLocation>
</comment>
<evidence type="ECO:0000259" key="9">
    <source>
        <dbReference type="Pfam" id="PF10502"/>
    </source>
</evidence>
<comment type="caution">
    <text evidence="10">The sequence shown here is derived from an EMBL/GenBank/DDBJ whole genome shotgun (WGS) entry which is preliminary data.</text>
</comment>
<gene>
    <name evidence="10" type="primary">lepB</name>
    <name evidence="10" type="ORF">DPM12_07625</name>
</gene>
<dbReference type="InterPro" id="IPR036286">
    <property type="entry name" value="LexA/Signal_pep-like_sf"/>
</dbReference>
<proteinExistence type="inferred from homology"/>
<dbReference type="NCBIfam" id="TIGR02227">
    <property type="entry name" value="sigpep_I_bact"/>
    <property type="match status" value="1"/>
</dbReference>
<dbReference type="EC" id="3.4.21.89" evidence="4 7"/>
<dbReference type="Gene3D" id="2.10.109.10">
    <property type="entry name" value="Umud Fragment, subunit A"/>
    <property type="match status" value="1"/>
</dbReference>
<dbReference type="GO" id="GO:0009003">
    <property type="term" value="F:signal peptidase activity"/>
    <property type="evidence" value="ECO:0007669"/>
    <property type="project" value="UniProtKB-EC"/>
</dbReference>
<feature type="active site" evidence="6">
    <location>
        <position position="139"/>
    </location>
</feature>
<evidence type="ECO:0000256" key="5">
    <source>
        <dbReference type="ARBA" id="ARBA00022801"/>
    </source>
</evidence>
<keyword evidence="7" id="KW-0812">Transmembrane</keyword>
<dbReference type="GO" id="GO:0004252">
    <property type="term" value="F:serine-type endopeptidase activity"/>
    <property type="evidence" value="ECO:0007669"/>
    <property type="project" value="InterPro"/>
</dbReference>
<feature type="active site" evidence="6">
    <location>
        <position position="67"/>
    </location>
</feature>
<keyword evidence="7" id="KW-0645">Protease</keyword>
<evidence type="ECO:0000256" key="7">
    <source>
        <dbReference type="RuleBase" id="RU362042"/>
    </source>
</evidence>
<dbReference type="PROSITE" id="PS00761">
    <property type="entry name" value="SPASE_I_3"/>
    <property type="match status" value="1"/>
</dbReference>
<keyword evidence="11" id="KW-1185">Reference proteome</keyword>
<organism evidence="10 11">
    <name type="scientific">Phytoactinopolyspora halophila</name>
    <dbReference type="NCBI Taxonomy" id="1981511"/>
    <lineage>
        <taxon>Bacteria</taxon>
        <taxon>Bacillati</taxon>
        <taxon>Actinomycetota</taxon>
        <taxon>Actinomycetes</taxon>
        <taxon>Jiangellales</taxon>
        <taxon>Jiangellaceae</taxon>
        <taxon>Phytoactinopolyspora</taxon>
    </lineage>
</organism>
<dbReference type="InterPro" id="IPR019533">
    <property type="entry name" value="Peptidase_S26"/>
</dbReference>
<dbReference type="InterPro" id="IPR000223">
    <property type="entry name" value="Pept_S26A_signal_pept_1"/>
</dbReference>
<evidence type="ECO:0000313" key="10">
    <source>
        <dbReference type="EMBL" id="RAW16476.1"/>
    </source>
</evidence>
<dbReference type="PANTHER" id="PTHR43390:SF1">
    <property type="entry name" value="CHLOROPLAST PROCESSING PEPTIDASE"/>
    <property type="match status" value="1"/>
</dbReference>
<dbReference type="GO" id="GO:0006465">
    <property type="term" value="P:signal peptide processing"/>
    <property type="evidence" value="ECO:0007669"/>
    <property type="project" value="InterPro"/>
</dbReference>
<dbReference type="SUPFAM" id="SSF51306">
    <property type="entry name" value="LexA/Signal peptidase"/>
    <property type="match status" value="1"/>
</dbReference>
<comment type="catalytic activity">
    <reaction evidence="1 7">
        <text>Cleavage of hydrophobic, N-terminal signal or leader sequences from secreted and periplasmic proteins.</text>
        <dbReference type="EC" id="3.4.21.89"/>
    </reaction>
</comment>
<dbReference type="PANTHER" id="PTHR43390">
    <property type="entry name" value="SIGNAL PEPTIDASE I"/>
    <property type="match status" value="1"/>
</dbReference>
<dbReference type="Proteomes" id="UP000250462">
    <property type="component" value="Unassembled WGS sequence"/>
</dbReference>
<evidence type="ECO:0000256" key="1">
    <source>
        <dbReference type="ARBA" id="ARBA00000677"/>
    </source>
</evidence>
<dbReference type="CDD" id="cd06530">
    <property type="entry name" value="S26_SPase_I"/>
    <property type="match status" value="1"/>
</dbReference>
<dbReference type="AlphaFoldDB" id="A0A329QWX4"/>
<evidence type="ECO:0000256" key="6">
    <source>
        <dbReference type="PIRSR" id="PIRSR600223-1"/>
    </source>
</evidence>
<comment type="similarity">
    <text evidence="3 7">Belongs to the peptidase S26 family.</text>
</comment>
<evidence type="ECO:0000256" key="3">
    <source>
        <dbReference type="ARBA" id="ARBA00009370"/>
    </source>
</evidence>
<sequence>MTSRRRPGVIGQDVPPGGDDESQDPGPKRRRGFAVLKETAIVVVLSLIIATVVRIFLVQAFLIPSESMEDTLRVGDRVMVSKITLHFGDVERGDVVVFTDPNGWLGPQPEGPGGVAGGLQDFFQFVGVLPDDSTGHVIKRVIGVGGDTVECCDDDGRLLVNGVAIDESEYLFPSDEASNQEFSEEVPEGELFVMGDHRSNSGDSRAHGTFSEDLVVGRAFAIVWPFSRWSSISDEDTFEHVPDSPPSE</sequence>
<dbReference type="PRINTS" id="PR00727">
    <property type="entry name" value="LEADERPTASE"/>
</dbReference>
<feature type="transmembrane region" description="Helical" evidence="7">
    <location>
        <begin position="39"/>
        <end position="63"/>
    </location>
</feature>
<dbReference type="Pfam" id="PF10502">
    <property type="entry name" value="Peptidase_S26"/>
    <property type="match status" value="1"/>
</dbReference>
<evidence type="ECO:0000256" key="8">
    <source>
        <dbReference type="SAM" id="MobiDB-lite"/>
    </source>
</evidence>
<dbReference type="InterPro" id="IPR019758">
    <property type="entry name" value="Pept_S26A_signal_pept_1_CS"/>
</dbReference>
<evidence type="ECO:0000256" key="4">
    <source>
        <dbReference type="ARBA" id="ARBA00013208"/>
    </source>
</evidence>
<keyword evidence="5 7" id="KW-0378">Hydrolase</keyword>
<dbReference type="EMBL" id="QMIG01000004">
    <property type="protein sequence ID" value="RAW16476.1"/>
    <property type="molecule type" value="Genomic_DNA"/>
</dbReference>
<keyword evidence="7" id="KW-0472">Membrane</keyword>
<reference evidence="10 11" key="1">
    <citation type="submission" date="2018-06" db="EMBL/GenBank/DDBJ databases">
        <title>Phytoactinopolyspora halophila sp. nov., a novel halophilic actinomycete isolated from a saline soil in China.</title>
        <authorList>
            <person name="Tang S.-K."/>
        </authorList>
    </citation>
    <scope>NUCLEOTIDE SEQUENCE [LARGE SCALE GENOMIC DNA]</scope>
    <source>
        <strain evidence="10 11">YIM 96934</strain>
    </source>
</reference>
<dbReference type="GO" id="GO:0005886">
    <property type="term" value="C:plasma membrane"/>
    <property type="evidence" value="ECO:0007669"/>
    <property type="project" value="UniProtKB-SubCell"/>
</dbReference>
<evidence type="ECO:0000256" key="2">
    <source>
        <dbReference type="ARBA" id="ARBA00004401"/>
    </source>
</evidence>
<evidence type="ECO:0000313" key="11">
    <source>
        <dbReference type="Proteomes" id="UP000250462"/>
    </source>
</evidence>
<protein>
    <recommendedName>
        <fullName evidence="4 7">Signal peptidase I</fullName>
        <ecNumber evidence="4 7">3.4.21.89</ecNumber>
    </recommendedName>
</protein>
<name>A0A329QWX4_9ACTN</name>
<feature type="domain" description="Peptidase S26" evidence="9">
    <location>
        <begin position="37"/>
        <end position="224"/>
    </location>
</feature>
<keyword evidence="7" id="KW-1133">Transmembrane helix</keyword>
<accession>A0A329QWX4</accession>
<feature type="region of interest" description="Disordered" evidence="8">
    <location>
        <begin position="1"/>
        <end position="29"/>
    </location>
</feature>